<evidence type="ECO:0000256" key="2">
    <source>
        <dbReference type="ARBA" id="ARBA00022475"/>
    </source>
</evidence>
<evidence type="ECO:0000256" key="6">
    <source>
        <dbReference type="SAM" id="Phobius"/>
    </source>
</evidence>
<dbReference type="EMBL" id="WNXQ01000009">
    <property type="protein sequence ID" value="MWB79241.1"/>
    <property type="molecule type" value="Genomic_DNA"/>
</dbReference>
<dbReference type="PANTHER" id="PTHR30287:SF1">
    <property type="entry name" value="INNER MEMBRANE PROTEIN"/>
    <property type="match status" value="1"/>
</dbReference>
<evidence type="ECO:0000256" key="1">
    <source>
        <dbReference type="ARBA" id="ARBA00004651"/>
    </source>
</evidence>
<proteinExistence type="predicted"/>
<reference evidence="8 9" key="1">
    <citation type="submission" date="2019-11" db="EMBL/GenBank/DDBJ databases">
        <title>Pseudooceanicola pacifica sp. nov., isolated from deep-sea sediment of the Pacific Ocean.</title>
        <authorList>
            <person name="Lyu L."/>
        </authorList>
    </citation>
    <scope>NUCLEOTIDE SEQUENCE [LARGE SCALE GENOMIC DNA]</scope>
    <source>
        <strain evidence="8 9">216_PA32_1</strain>
    </source>
</reference>
<feature type="transmembrane region" description="Helical" evidence="6">
    <location>
        <begin position="263"/>
        <end position="287"/>
    </location>
</feature>
<keyword evidence="3 6" id="KW-0812">Transmembrane</keyword>
<feature type="transmembrane region" description="Helical" evidence="6">
    <location>
        <begin position="361"/>
        <end position="380"/>
    </location>
</feature>
<evidence type="ECO:0000256" key="5">
    <source>
        <dbReference type="ARBA" id="ARBA00023136"/>
    </source>
</evidence>
<evidence type="ECO:0000313" key="8">
    <source>
        <dbReference type="EMBL" id="MWB79241.1"/>
    </source>
</evidence>
<dbReference type="Proteomes" id="UP000443843">
    <property type="component" value="Unassembled WGS sequence"/>
</dbReference>
<feature type="transmembrane region" description="Helical" evidence="6">
    <location>
        <begin position="802"/>
        <end position="827"/>
    </location>
</feature>
<dbReference type="InterPro" id="IPR003838">
    <property type="entry name" value="ABC3_permease_C"/>
</dbReference>
<dbReference type="Pfam" id="PF02687">
    <property type="entry name" value="FtsX"/>
    <property type="match status" value="2"/>
</dbReference>
<comment type="subcellular location">
    <subcellularLocation>
        <location evidence="1">Cell membrane</location>
        <topology evidence="1">Multi-pass membrane protein</topology>
    </subcellularLocation>
</comment>
<comment type="caution">
    <text evidence="8">The sequence shown here is derived from an EMBL/GenBank/DDBJ whole genome shotgun (WGS) entry which is preliminary data.</text>
</comment>
<name>A0A844W8M9_9RHOB</name>
<keyword evidence="4 6" id="KW-1133">Transmembrane helix</keyword>
<dbReference type="PANTHER" id="PTHR30287">
    <property type="entry name" value="MEMBRANE COMPONENT OF PREDICTED ABC SUPERFAMILY METABOLITE UPTAKE TRANSPORTER"/>
    <property type="match status" value="1"/>
</dbReference>
<protein>
    <submittedName>
        <fullName evidence="8">FtsX-like permease family protein</fullName>
    </submittedName>
</protein>
<feature type="domain" description="ABC3 transporter permease C-terminal" evidence="7">
    <location>
        <begin position="266"/>
        <end position="380"/>
    </location>
</feature>
<dbReference type="AlphaFoldDB" id="A0A844W8M9"/>
<dbReference type="GO" id="GO:0005886">
    <property type="term" value="C:plasma membrane"/>
    <property type="evidence" value="ECO:0007669"/>
    <property type="project" value="UniProtKB-SubCell"/>
</dbReference>
<keyword evidence="5 6" id="KW-0472">Membrane</keyword>
<evidence type="ECO:0000259" key="7">
    <source>
        <dbReference type="Pfam" id="PF02687"/>
    </source>
</evidence>
<sequence length="842" mass="87752">MSLRNAARIAARELRGGTRGFRILLACLALGVAAIAGVGTVRASIEAGLAQEGAALLGGDAEMSFTYRFATPEERAWMDETAAQVSEIADFRSMAVVQRGEEAERGLTQVKAVDDAYPLVGTVALTPDMPLDVALAGRDGRPGAVMEPLLSDRLGIAPGDTFRLGDTEFVLMAALEREPDAATAGFGLGPRTIVRRAALDASGLLAPGTLFDSKYRLDLPPGTDLATAADTAQARFETSGMRWRDARNGAPGVAEFVERLGSFLILVGLSGLAVGGVGVSASVRGYLADKTGVIATLRTLGADRSTIFLTYFMQIGALSLVGIAIGLALGAGLPIALAPAITAQLPIPAVFGLYPRPLAEAAVYGLLTALIFTLAPLSRIEDIRAAALFRDSLGAARSLPAPRYLLAIAVLLALLVGVAALFSGNVVLTLWTTGGILFSLILLAGAALGIRRLARRAHGLANGRPPLRWALAAIGGPRNDALPVVLSLGLGLSVLAAVGQIDGNLRAAITRDLPDRAPSYFFVDIQKDQMPAFRARLDDDPAVTRVQSAPMLRGVIARINGRPAAEVAGDHWVIQGDRGVTYSASKPESTKVTAGAWWPREYDGPPQISFAAEEGAEMGLKLGDEITVNILGRDITATLTSFRDVDFSTAGMGFIMSMNPAAVEGAPHSYIATVYAEPQAEAAILRDLSNMFPNITAIRVRDAIDRVSELLSGLATATSYGAAATLLTGFLVLIGAAVSGEKARVYEAAVLKTLGATRARILASLTLRSALLGAAAGLVALGAGIAGGWSVCHFVMQTDYAVIWPSALAIVAGGLIANFAAGLAFAWRPLAARPARVLRARE</sequence>
<organism evidence="8 9">
    <name type="scientific">Pseudooceanicola pacificus</name>
    <dbReference type="NCBI Taxonomy" id="2676438"/>
    <lineage>
        <taxon>Bacteria</taxon>
        <taxon>Pseudomonadati</taxon>
        <taxon>Pseudomonadota</taxon>
        <taxon>Alphaproteobacteria</taxon>
        <taxon>Rhodobacterales</taxon>
        <taxon>Paracoccaceae</taxon>
        <taxon>Pseudooceanicola</taxon>
    </lineage>
</organism>
<evidence type="ECO:0000313" key="9">
    <source>
        <dbReference type="Proteomes" id="UP000443843"/>
    </source>
</evidence>
<keyword evidence="2" id="KW-1003">Cell membrane</keyword>
<feature type="transmembrane region" description="Helical" evidence="6">
    <location>
        <begin position="770"/>
        <end position="796"/>
    </location>
</feature>
<feature type="domain" description="ABC3 transporter permease C-terminal" evidence="7">
    <location>
        <begin position="723"/>
        <end position="829"/>
    </location>
</feature>
<feature type="transmembrane region" description="Helical" evidence="6">
    <location>
        <begin position="401"/>
        <end position="422"/>
    </location>
</feature>
<gene>
    <name evidence="8" type="ORF">GLS40_14470</name>
</gene>
<evidence type="ECO:0000256" key="3">
    <source>
        <dbReference type="ARBA" id="ARBA00022692"/>
    </source>
</evidence>
<feature type="transmembrane region" description="Helical" evidence="6">
    <location>
        <begin position="308"/>
        <end position="341"/>
    </location>
</feature>
<evidence type="ECO:0000256" key="4">
    <source>
        <dbReference type="ARBA" id="ARBA00022989"/>
    </source>
</evidence>
<dbReference type="InterPro" id="IPR038766">
    <property type="entry name" value="Membrane_comp_ABC_pdt"/>
</dbReference>
<accession>A0A844W8M9</accession>
<feature type="transmembrane region" description="Helical" evidence="6">
    <location>
        <begin position="428"/>
        <end position="450"/>
    </location>
</feature>
<dbReference type="RefSeq" id="WP_160383456.1">
    <property type="nucleotide sequence ID" value="NZ_WNXQ01000009.1"/>
</dbReference>
<keyword evidence="9" id="KW-1185">Reference proteome</keyword>